<sequence length="326" mass="35740">MQNKIHTINGEGSWPYDLLTAHRTFLWLLLSVYRCLAGSIKAWDTHSRWIRFSPLVNRITGISGHKGIWKQTFKKMILPVALICAITAATSTSMDALPAQELAQSDSGMLNFSEARMLWSNCRGKRLDALTLYKHITPGECIEMGGDCCAINADGIGNGSDDPRTMSSDKCYGCYNSTIKVKCTGKLVRSQSGFFQDWWVNSKNCIKAGGLCCDGTKTSENPAIFDPNDYPNADFCLNCYSGPVRNTTEMDGIWEKVVTSCSGQLIANNDYKASTCTRFGGTCCDDDTSTNSNFGGNAFRASAFPDSRCNSCFTGEPKEIGAPLRK</sequence>
<gene>
    <name evidence="1" type="ORF">GHT06_010252</name>
</gene>
<dbReference type="Proteomes" id="UP000820818">
    <property type="component" value="Linkage Group LG2"/>
</dbReference>
<accession>A0AAD5KYI1</accession>
<evidence type="ECO:0000313" key="1">
    <source>
        <dbReference type="EMBL" id="KAI9562797.1"/>
    </source>
</evidence>
<dbReference type="AlphaFoldDB" id="A0AAD5KYI1"/>
<reference evidence="1 2" key="1">
    <citation type="submission" date="2022-05" db="EMBL/GenBank/DDBJ databases">
        <title>A multi-omics perspective on studying reproductive biology in Daphnia sinensis.</title>
        <authorList>
            <person name="Jia J."/>
        </authorList>
    </citation>
    <scope>NUCLEOTIDE SEQUENCE [LARGE SCALE GENOMIC DNA]</scope>
    <source>
        <strain evidence="1 2">WSL</strain>
    </source>
</reference>
<protein>
    <submittedName>
        <fullName evidence="1">Uncharacterized protein</fullName>
    </submittedName>
</protein>
<organism evidence="1 2">
    <name type="scientific">Daphnia sinensis</name>
    <dbReference type="NCBI Taxonomy" id="1820382"/>
    <lineage>
        <taxon>Eukaryota</taxon>
        <taxon>Metazoa</taxon>
        <taxon>Ecdysozoa</taxon>
        <taxon>Arthropoda</taxon>
        <taxon>Crustacea</taxon>
        <taxon>Branchiopoda</taxon>
        <taxon>Diplostraca</taxon>
        <taxon>Cladocera</taxon>
        <taxon>Anomopoda</taxon>
        <taxon>Daphniidae</taxon>
        <taxon>Daphnia</taxon>
        <taxon>Daphnia similis group</taxon>
    </lineage>
</organism>
<name>A0AAD5KYI1_9CRUS</name>
<proteinExistence type="predicted"/>
<evidence type="ECO:0000313" key="2">
    <source>
        <dbReference type="Proteomes" id="UP000820818"/>
    </source>
</evidence>
<keyword evidence="2" id="KW-1185">Reference proteome</keyword>
<dbReference type="EMBL" id="WJBH02000002">
    <property type="protein sequence ID" value="KAI9562797.1"/>
    <property type="molecule type" value="Genomic_DNA"/>
</dbReference>
<comment type="caution">
    <text evidence="1">The sequence shown here is derived from an EMBL/GenBank/DDBJ whole genome shotgun (WGS) entry which is preliminary data.</text>
</comment>